<dbReference type="GeneTree" id="ENSGT00940000161861"/>
<dbReference type="AlphaFoldDB" id="F5H450"/>
<sequence length="454" mass="48767">MPAHRDPDVQGHRLQHDSYAQPDGPREPARGSHPVARVRAAGGVRLPRPPPLLPVLAVRADVHRAGLYPHPRLPGHVRAGPAQVLPDYGAVQLQVARLPGLPETPQQERPQLPVHGGAQQRLGRAHPGLGPVPAAVPAAAAPQRAGAPAEGRGPRARRLRQPGQVPPRGEERVVRAALHARRGRVLEPRGQALRSGLAGHLGGAVLLLQRLHRAHLPHRPGPLPLPRAPHHLPLHVLLRLLRGLPHPPLRRRREHRLRPGQRPALCHPGGTGEHRLHAGLPGPLLLRHGQLAVVGGPHAHLVPGRRQEVGPRGHRSQQQLLPPGSLGHPGGEDHPDPGHAQGGGGRAHRGLLRGQHGRQRAHRLRAHSPGLLPGHRHVLHPLGLRGPVPHPEGDEDGRREHGQAGEAHGAYRALLCAVHRAGHLCDRLLLLRTPQHGLLEDPGGAAQVQNEQPD</sequence>
<feature type="compositionally biased region" description="Basic residues" evidence="1">
    <location>
        <begin position="346"/>
        <end position="366"/>
    </location>
</feature>
<feature type="region of interest" description="Disordered" evidence="1">
    <location>
        <begin position="102"/>
        <end position="172"/>
    </location>
</feature>
<evidence type="ECO:0000313" key="3">
    <source>
        <dbReference type="Proteomes" id="UP000005640"/>
    </source>
</evidence>
<reference evidence="2" key="5">
    <citation type="submission" date="2025-09" db="UniProtKB">
        <authorList>
            <consortium name="Ensembl"/>
        </authorList>
    </citation>
    <scope>IDENTIFICATION</scope>
</reference>
<organism evidence="2 3">
    <name type="scientific">Homo sapiens</name>
    <name type="common">Human</name>
    <dbReference type="NCBI Taxonomy" id="9606"/>
    <lineage>
        <taxon>Eukaryota</taxon>
        <taxon>Metazoa</taxon>
        <taxon>Chordata</taxon>
        <taxon>Craniata</taxon>
        <taxon>Vertebrata</taxon>
        <taxon>Euteleostomi</taxon>
        <taxon>Mammalia</taxon>
        <taxon>Eutheria</taxon>
        <taxon>Euarchontoglires</taxon>
        <taxon>Primates</taxon>
        <taxon>Haplorrhini</taxon>
        <taxon>Catarrhini</taxon>
        <taxon>Hominidae</taxon>
        <taxon>Homo</taxon>
    </lineage>
</organism>
<reference evidence="2 3" key="1">
    <citation type="journal article" date="2001" name="Nature">
        <title>Initial sequencing and analysis of the human genome.</title>
        <authorList>
            <consortium name="International Human Genome Sequencing Consortium"/>
            <person name="Lander E.S."/>
            <person name="Linton L.M."/>
            <person name="Birren B."/>
            <person name="Nusbaum C."/>
            <person name="Zody M.C."/>
            <person name="Baldwin J."/>
            <person name="Devon K."/>
            <person name="Dewar K."/>
            <person name="Doyle M."/>
            <person name="FitzHugh W."/>
            <person name="Funke R."/>
            <person name="Gage D."/>
            <person name="Harris K."/>
            <person name="Heaford A."/>
            <person name="Howland J."/>
            <person name="Kann L."/>
            <person name="Lehoczky J."/>
            <person name="LeVine R."/>
            <person name="McEwan P."/>
            <person name="McKernan K."/>
            <person name="Meldrim J."/>
            <person name="Mesirov J.P."/>
            <person name="Miranda C."/>
            <person name="Morris W."/>
            <person name="Naylor J."/>
            <person name="Raymond C."/>
            <person name="Rosetti M."/>
            <person name="Santos R."/>
            <person name="Sheridan A."/>
            <person name="Sougnez C."/>
            <person name="Stange-Thomann N."/>
            <person name="Stojanovic N."/>
            <person name="Subramanian A."/>
            <person name="Wyman D."/>
            <person name="Rogers J."/>
            <person name="Sulston J."/>
            <person name="Ainscough R."/>
            <person name="Beck S."/>
            <person name="Bentley D."/>
            <person name="Burton J."/>
            <person name="Clee C."/>
            <person name="Carter N."/>
            <person name="Coulson A."/>
            <person name="Deadman R."/>
            <person name="Deloukas P."/>
            <person name="Dunham A."/>
            <person name="Dunham I."/>
            <person name="Durbin R."/>
            <person name="French L."/>
            <person name="Grafham D."/>
            <person name="Gregory S."/>
            <person name="Hubbard T."/>
            <person name="Humphray S."/>
            <person name="Hunt A."/>
            <person name="Jones M."/>
            <person name="Lloyd C."/>
            <person name="McMurray A."/>
            <person name="Matthews L."/>
            <person name="Mercer S."/>
            <person name="Milne S."/>
            <person name="Mullikin J.C."/>
            <person name="Mungall A."/>
            <person name="Plumb R."/>
            <person name="Ross M."/>
            <person name="Shownkeen R."/>
            <person name="Sims S."/>
            <person name="Waterston R.H."/>
            <person name="Wilson R.K."/>
            <person name="Hillier L.W."/>
            <person name="McPherson J.D."/>
            <person name="Marra M.A."/>
            <person name="Mardis E.R."/>
            <person name="Fulton L.A."/>
            <person name="Chinwalla A.T."/>
            <person name="Pepin K.H."/>
            <person name="Gish W.R."/>
            <person name="Chissoe S.L."/>
            <person name="Wendl M.C."/>
            <person name="Delehaunty K.D."/>
            <person name="Miner T.L."/>
            <person name="Delehaunty A."/>
            <person name="Kramer J.B."/>
            <person name="Cook L.L."/>
            <person name="Fulton R.S."/>
            <person name="Johnson D.L."/>
            <person name="Minx P.J."/>
            <person name="Clifton S.W."/>
            <person name="Hawkins T."/>
            <person name="Branscomb E."/>
            <person name="Predki P."/>
            <person name="Richardson P."/>
            <person name="Wenning S."/>
            <person name="Slezak T."/>
            <person name="Doggett N."/>
            <person name="Cheng J.F."/>
            <person name="Olsen A."/>
            <person name="Lucas S."/>
            <person name="Elkin C."/>
            <person name="Uberbacher E."/>
            <person name="Frazier M."/>
            <person name="Gibbs R.A."/>
            <person name="Muzny D.M."/>
            <person name="Scherer S.E."/>
            <person name="Bouck J.B."/>
            <person name="Sodergren E.J."/>
            <person name="Worley K.C."/>
            <person name="Rives C.M."/>
            <person name="Gorrell J.H."/>
            <person name="Metzker M.L."/>
            <person name="Naylor S.L."/>
            <person name="Kucherlapati R.S."/>
            <person name="Nelson D.L."/>
            <person name="Weinstock G.M."/>
            <person name="Sakaki Y."/>
            <person name="Fujiyama A."/>
            <person name="Hattori M."/>
            <person name="Yada T."/>
            <person name="Toyoda A."/>
            <person name="Itoh T."/>
            <person name="Kawagoe C."/>
            <person name="Watanabe H."/>
            <person name="Totoki Y."/>
            <person name="Taylor T."/>
            <person name="Weissenbach J."/>
            <person name="Heilig R."/>
            <person name="Saurin W."/>
            <person name="Artiguenave F."/>
            <person name="Brottier P."/>
            <person name="Bruls T."/>
            <person name="Pelletier E."/>
            <person name="Robert C."/>
            <person name="Wincker P."/>
            <person name="Smith D.R."/>
            <person name="Doucette-Stamm L."/>
            <person name="Rubenfield M."/>
            <person name="Weinstock K."/>
            <person name="Lee H.M."/>
            <person name="Dubois J."/>
            <person name="Rosenthal A."/>
            <person name="Platzer M."/>
            <person name="Nyakatura G."/>
            <person name="Taudien S."/>
            <person name="Rump A."/>
            <person name="Yang H."/>
            <person name="Yu J."/>
            <person name="Wang J."/>
            <person name="Huang G."/>
            <person name="Gu J."/>
            <person name="Hood L."/>
            <person name="Rowen L."/>
            <person name="Madan A."/>
            <person name="Qin S."/>
            <person name="Davis R.W."/>
            <person name="Federspiel N.A."/>
            <person name="Abola A.P."/>
            <person name="Proctor M.J."/>
            <person name="Myers R.M."/>
            <person name="Schmutz J."/>
            <person name="Dickson M."/>
            <person name="Grimwood J."/>
            <person name="Cox D.R."/>
            <person name="Olson M.V."/>
            <person name="Kaul R."/>
            <person name="Raymond C."/>
            <person name="Shimizu N."/>
            <person name="Kawasaki K."/>
            <person name="Minoshima S."/>
            <person name="Evans G.A."/>
            <person name="Athanasiou M."/>
            <person name="Schultz R."/>
            <person name="Roe B.A."/>
            <person name="Chen F."/>
            <person name="Pan H."/>
            <person name="Ramser J."/>
            <person name="Lehrach H."/>
            <person name="Reinhardt R."/>
            <person name="McCombie W.R."/>
            <person name="de la Bastide M."/>
            <person name="Dedhia N."/>
            <person name="Blocker H."/>
            <person name="Hornischer K."/>
            <person name="Nordsiek G."/>
            <person name="Agarwala R."/>
            <person name="Aravind L."/>
            <person name="Bailey J.A."/>
            <person name="Bateman A."/>
            <person name="Batzoglou S."/>
            <person name="Birney E."/>
            <person name="Bork P."/>
            <person name="Brown D.G."/>
            <person name="Burge C.B."/>
            <person name="Cerutti L."/>
            <person name="Chen H.C."/>
            <person name="Church D."/>
            <person name="Clamp M."/>
            <person name="Copley R.R."/>
            <person name="Doerks T."/>
            <person name="Eddy S.R."/>
            <person name="Eichler E.E."/>
            <person name="Furey T.S."/>
            <person name="Galagan J."/>
            <person name="Gilbert J.G."/>
            <person name="Harmon C."/>
            <person name="Hayashizaki Y."/>
            <person name="Haussler D."/>
            <person name="Hermjakob H."/>
            <person name="Hokamp K."/>
            <person name="Jang W."/>
            <person name="Johnson L.S."/>
            <person name="Jones T.A."/>
            <person name="Kasif S."/>
            <person name="Kaspryzk A."/>
            <person name="Kennedy S."/>
            <person name="Kent W.J."/>
            <person name="Kitts P."/>
            <person name="Koonin E.V."/>
            <person name="Korf I."/>
            <person name="Kulp D."/>
            <person name="Lancet D."/>
            <person name="Lowe T.M."/>
            <person name="McLysaght A."/>
            <person name="Mikkelsen T."/>
            <person name="Moran J.V."/>
            <person name="Mulder N."/>
            <person name="Pollara V.J."/>
            <person name="Ponting C.P."/>
            <person name="Schuler G."/>
            <person name="Schultz J."/>
            <person name="Slater G."/>
            <person name="Smit A.F."/>
            <person name="Stupka E."/>
            <person name="Szustakowski J."/>
            <person name="Thierry-Mieg D."/>
            <person name="Thierry-Mieg J."/>
            <person name="Wagner L."/>
            <person name="Wallis J."/>
            <person name="Wheeler R."/>
            <person name="Williams A."/>
            <person name="Wolf Y.I."/>
            <person name="Wolfe K.H."/>
            <person name="Yang S.P."/>
            <person name="Yeh R.F."/>
            <person name="Collins F."/>
            <person name="Guyer M.S."/>
            <person name="Peterson J."/>
            <person name="Felsenfeld A."/>
            <person name="Wetterstrand K.A."/>
            <person name="Patrinos A."/>
            <person name="Morgan M.J."/>
            <person name="de Jong P."/>
            <person name="Catanese J.J."/>
            <person name="Osoegawa K."/>
            <person name="Shizuya H."/>
            <person name="Choi S."/>
            <person name="Chen Y.J."/>
        </authorList>
    </citation>
    <scope>NUCLEOTIDE SEQUENCE [LARGE SCALE GENOMIC DNA]</scope>
</reference>
<dbReference type="MassIVE" id="F5H450"/>
<reference evidence="2 3" key="3">
    <citation type="journal article" date="2006" name="Nature">
        <title>The finished DNA sequence of human chromosome 12.</title>
        <authorList>
            <consortium name="Baylor College of Medicine Human Genome Sequencing Center Sequence Production Team"/>
            <person name="Scherer S.E."/>
            <person name="Muzny D.M."/>
            <person name="Buhay C.J."/>
            <person name="Chen R."/>
            <person name="Cree A."/>
            <person name="Ding Y."/>
            <person name="Dugan-Rocha S."/>
            <person name="Gill R."/>
            <person name="Gunaratne P."/>
            <person name="Harris R.A."/>
            <person name="Hawes A.C."/>
            <person name="Hernandez J."/>
            <person name="Hodgson A.V."/>
            <person name="Hume J."/>
            <person name="Jackson A."/>
            <person name="Khan Z.M."/>
            <person name="Kovar-Smith C."/>
            <person name="Lewis L.R."/>
            <person name="Lozado R.J."/>
            <person name="Metzker M.L."/>
            <person name="Milosavljevic A."/>
            <person name="Miner G.R."/>
            <person name="Montgomery K.T."/>
            <person name="Morgan M.B."/>
            <person name="Nazareth L.V."/>
            <person name="Scott G."/>
            <person name="Sodergren E."/>
            <person name="Song X.Z."/>
            <person name="Steffen D."/>
            <person name="Lovering R.C."/>
            <person name="Wheeler D.A."/>
            <person name="Worley K.C."/>
            <person name="Yuan Y."/>
            <person name="Zhang Z."/>
            <person name="Adams C.Q."/>
            <person name="Ansari-Lari M.A."/>
            <person name="Ayele M."/>
            <person name="Brown M.J."/>
            <person name="Chen G."/>
            <person name="Chen Z."/>
            <person name="Clerc-Blankenburg K.P."/>
            <person name="Davis C."/>
            <person name="Delgado O."/>
            <person name="Dinh H.H."/>
            <person name="Draper H."/>
            <person name="Gonzalez-Garay M.L."/>
            <person name="Havlak P."/>
            <person name="Jackson L.R."/>
            <person name="Jacob L.S."/>
            <person name="Kelly S.H."/>
            <person name="Li L."/>
            <person name="Li Z."/>
            <person name="Liu J."/>
            <person name="Liu W."/>
            <person name="Lu J."/>
            <person name="Maheshwari M."/>
            <person name="Nguyen B.V."/>
            <person name="Okwuonu G.O."/>
            <person name="Pasternak S."/>
            <person name="Perez L.M."/>
            <person name="Plopper F.J."/>
            <person name="Santibanez J."/>
            <person name="Shen H."/>
            <person name="Tabor P.E."/>
            <person name="Verduzco D."/>
            <person name="Waldron L."/>
            <person name="Wang Q."/>
            <person name="Williams G.A."/>
            <person name="Zhang J."/>
            <person name="Zhou J."/>
            <person name="Allen C.C."/>
            <person name="Amin A.G."/>
            <person name="Anyalebechi V."/>
            <person name="Bailey M."/>
            <person name="Barbaria J.A."/>
            <person name="Bimage K.E."/>
            <person name="Bryant N.P."/>
            <person name="Burch P.E."/>
            <person name="Burkett C.E."/>
            <person name="Burrell K.L."/>
            <person name="Calderon E."/>
            <person name="Cardenas V."/>
            <person name="Carter K."/>
            <person name="Casias K."/>
            <person name="Cavazos I."/>
            <person name="Cavazos S.R."/>
            <person name="Ceasar H."/>
            <person name="Chacko J."/>
            <person name="Chan S.N."/>
            <person name="Chavez D."/>
            <person name="Christopoulos C."/>
            <person name="Chu J."/>
            <person name="Cockrell R."/>
            <person name="Cox C.D."/>
            <person name="Dang M."/>
            <person name="Dathorne S.R."/>
            <person name="David R."/>
            <person name="Davis C.M."/>
            <person name="Davy-Carroll L."/>
            <person name="Deshazo D.R."/>
            <person name="Donlin J.E."/>
            <person name="D'Souza L."/>
            <person name="Eaves K.A."/>
            <person name="Egan A."/>
            <person name="Emery-Cohen A.J."/>
            <person name="Escotto M."/>
            <person name="Flagg N."/>
            <person name="Forbes L.D."/>
            <person name="Gabisi A.M."/>
            <person name="Garza M."/>
            <person name="Hamilton C."/>
            <person name="Henderson N."/>
            <person name="Hernandez O."/>
            <person name="Hines S."/>
            <person name="Hogues M.E."/>
            <person name="Huang M."/>
            <person name="Idlebird D.G."/>
            <person name="Johnson R."/>
            <person name="Jolivet A."/>
            <person name="Jones S."/>
            <person name="Kagan R."/>
            <person name="King L.M."/>
            <person name="Leal B."/>
            <person name="Lebow H."/>
            <person name="Lee S."/>
            <person name="LeVan J.M."/>
            <person name="Lewis L.C."/>
            <person name="London P."/>
            <person name="Lorensuhewa L.M."/>
            <person name="Loulseged H."/>
            <person name="Lovett D.A."/>
            <person name="Lucier A."/>
            <person name="Lucier R.L."/>
            <person name="Ma J."/>
            <person name="Madu R.C."/>
            <person name="Mapua P."/>
            <person name="Martindale A.D."/>
            <person name="Martinez E."/>
            <person name="Massey E."/>
            <person name="Mawhiney S."/>
            <person name="Meador M.G."/>
            <person name="Mendez S."/>
            <person name="Mercado C."/>
            <person name="Mercado I.C."/>
            <person name="Merritt C.E."/>
            <person name="Miner Z.L."/>
            <person name="Minja E."/>
            <person name="Mitchell T."/>
            <person name="Mohabbat F."/>
            <person name="Mohabbat K."/>
            <person name="Montgomery B."/>
            <person name="Moore N."/>
            <person name="Morris S."/>
            <person name="Munidasa M."/>
            <person name="Ngo R.N."/>
            <person name="Nguyen N.B."/>
            <person name="Nickerson E."/>
            <person name="Nwaokelemeh O.O."/>
            <person name="Nwokenkwo S."/>
            <person name="Obregon M."/>
            <person name="Oguh M."/>
            <person name="Oragunye N."/>
            <person name="Oviedo R.J."/>
            <person name="Parish B.J."/>
            <person name="Parker D.N."/>
            <person name="Parrish J."/>
            <person name="Parks K.L."/>
            <person name="Paul H.A."/>
            <person name="Payton B.A."/>
            <person name="Perez A."/>
            <person name="Perrin W."/>
            <person name="Pickens A."/>
            <person name="Primus E.L."/>
            <person name="Pu L.L."/>
            <person name="Puazo M."/>
            <person name="Quiles M.M."/>
            <person name="Quiroz J.B."/>
            <person name="Rabata D."/>
            <person name="Reeves K."/>
            <person name="Ruiz S.J."/>
            <person name="Shao H."/>
            <person name="Sisson I."/>
            <person name="Sonaike T."/>
            <person name="Sorelle R.P."/>
            <person name="Sutton A.E."/>
            <person name="Svatek A.F."/>
            <person name="Svetz L.A."/>
            <person name="Tamerisa K.S."/>
            <person name="Taylor T.R."/>
            <person name="Teague B."/>
            <person name="Thomas N."/>
            <person name="Thorn R.D."/>
            <person name="Trejos Z.Y."/>
            <person name="Trevino B.K."/>
            <person name="Ukegbu O.N."/>
            <person name="Urban J.B."/>
            <person name="Vasquez L.I."/>
            <person name="Vera V.A."/>
            <person name="Villasana D.M."/>
            <person name="Wang L."/>
            <person name="Ward-Moore S."/>
            <person name="Warren J.T."/>
            <person name="Wei X."/>
            <person name="White F."/>
            <person name="Williamson A.L."/>
            <person name="Wleczyk R."/>
            <person name="Wooden H.S."/>
            <person name="Wooden S.H."/>
            <person name="Yen J."/>
            <person name="Yoon L."/>
            <person name="Yoon V."/>
            <person name="Zorrilla S.E."/>
            <person name="Nelson D."/>
            <person name="Kucherlapati R."/>
            <person name="Weinstock G."/>
            <person name="Gibbs R.A."/>
            <person name="null."/>
        </authorList>
    </citation>
    <scope>NUCLEOTIDE SEQUENCE [LARGE SCALE GENOMIC DNA]</scope>
</reference>
<feature type="compositionally biased region" description="Low complexity" evidence="1">
    <location>
        <begin position="127"/>
        <end position="151"/>
    </location>
</feature>
<feature type="compositionally biased region" description="Basic and acidic residues" evidence="1">
    <location>
        <begin position="1"/>
        <end position="16"/>
    </location>
</feature>
<dbReference type="ExpressionAtlas" id="F5H450">
    <property type="expression patterns" value="baseline and differential"/>
</dbReference>
<dbReference type="VEuPathDB" id="HostDB:ENSG00000111432"/>
<keyword evidence="4 5" id="KW-1267">Proteomics identification</keyword>
<feature type="compositionally biased region" description="Low complexity" evidence="1">
    <location>
        <begin position="316"/>
        <end position="326"/>
    </location>
</feature>
<evidence type="ECO:0000313" key="2">
    <source>
        <dbReference type="Ensembl" id="ENSP00000438460.1"/>
    </source>
</evidence>
<proteinExistence type="evidence at protein level"/>
<dbReference type="HGNC" id="HGNC:4039">
    <property type="gene designation" value="FZD10"/>
</dbReference>
<dbReference type="Bgee" id="ENSG00000111432">
    <property type="expression patterns" value="Expressed in gingival epithelium and 125 other cell types or tissues"/>
</dbReference>
<evidence type="ECO:0007829" key="4">
    <source>
        <dbReference type="PeptideAtlas" id="F5H450"/>
    </source>
</evidence>
<dbReference type="EMBL" id="AC026336">
    <property type="status" value="NOT_ANNOTATED_CDS"/>
    <property type="molecule type" value="Genomic_DNA"/>
</dbReference>
<gene>
    <name evidence="2" type="primary">FZD10</name>
</gene>
<dbReference type="HOGENOM" id="CLU_602621_0_0_1"/>
<dbReference type="OrthoDB" id="5959102at2759"/>
<dbReference type="Proteomes" id="UP000005640">
    <property type="component" value="Chromosome 12"/>
</dbReference>
<reference evidence="2" key="4">
    <citation type="submission" date="2025-08" db="UniProtKB">
        <authorList>
            <consortium name="Ensembl"/>
        </authorList>
    </citation>
    <scope>IDENTIFICATION</scope>
</reference>
<evidence type="ECO:0000256" key="1">
    <source>
        <dbReference type="SAM" id="MobiDB-lite"/>
    </source>
</evidence>
<dbReference type="OpenTargets" id="ENSG00000111432"/>
<feature type="region of interest" description="Disordered" evidence="1">
    <location>
        <begin position="1"/>
        <end position="33"/>
    </location>
</feature>
<name>F5H450_HUMAN</name>
<reference evidence="2 3" key="2">
    <citation type="journal article" date="2004" name="Nature">
        <title>Finishing the euchromatic sequence of the human genome.</title>
        <authorList>
            <consortium name="International Human Genome Sequencing Consortium"/>
        </authorList>
    </citation>
    <scope>NUCLEOTIDE SEQUENCE [LARGE SCALE GENOMIC DNA]</scope>
</reference>
<dbReference type="IntAct" id="F5H450">
    <property type="interactions" value="1"/>
</dbReference>
<keyword evidence="3" id="KW-1185">Reference proteome</keyword>
<protein>
    <submittedName>
        <fullName evidence="2">Frizzled class receptor 10</fullName>
    </submittedName>
</protein>
<dbReference type="ProteomicsDB" id="26467"/>
<accession>F5H450</accession>
<feature type="region of interest" description="Disordered" evidence="1">
    <location>
        <begin position="301"/>
        <end position="405"/>
    </location>
</feature>
<evidence type="ECO:0007829" key="5">
    <source>
        <dbReference type="ProteomicsDB" id="F5H450"/>
    </source>
</evidence>
<dbReference type="UCSC" id="uc058vdi.1">
    <property type="organism name" value="human"/>
</dbReference>
<dbReference type="Antibodypedia" id="2928">
    <property type="antibodies" value="270 antibodies from 34 providers"/>
</dbReference>
<dbReference type="Ensembl" id="ENST00000539839.1">
    <property type="protein sequence ID" value="ENSP00000438460.1"/>
    <property type="gene ID" value="ENSG00000111432.5"/>
</dbReference>